<reference evidence="1 2" key="1">
    <citation type="submission" date="2017-12" db="EMBL/GenBank/DDBJ databases">
        <title>Comparative genomics of Botrytis spp.</title>
        <authorList>
            <person name="Valero-Jimenez C.A."/>
            <person name="Tapia P."/>
            <person name="Veloso J."/>
            <person name="Silva-Moreno E."/>
            <person name="Staats M."/>
            <person name="Valdes J.H."/>
            <person name="Van Kan J.A.L."/>
        </authorList>
    </citation>
    <scope>NUCLEOTIDE SEQUENCE [LARGE SCALE GENOMIC DNA]</scope>
    <source>
        <strain evidence="1 2">MUCL11595</strain>
    </source>
</reference>
<keyword evidence="2" id="KW-1185">Reference proteome</keyword>
<accession>A0A4Z1HE47</accession>
<dbReference type="Proteomes" id="UP000297527">
    <property type="component" value="Unassembled WGS sequence"/>
</dbReference>
<dbReference type="EMBL" id="PQXN01000312">
    <property type="protein sequence ID" value="TGO46661.1"/>
    <property type="molecule type" value="Genomic_DNA"/>
</dbReference>
<sequence>MGSADVLSRLSPVRKTMLGPHHHQIFSPSSRWTINSQLTTLYLSWLERVVLEPPIYDLYLAVQAFSIKKLSSLWFDDLLAHEGYSSQHDRSPVFPIIDLYIGVAVSADTGSGKGNQLVTTLAGRLKA</sequence>
<protein>
    <submittedName>
        <fullName evidence="1">Uncharacterized protein</fullName>
    </submittedName>
</protein>
<gene>
    <name evidence="1" type="ORF">BCON_0313g00090</name>
</gene>
<comment type="caution">
    <text evidence="1">The sequence shown here is derived from an EMBL/GenBank/DDBJ whole genome shotgun (WGS) entry which is preliminary data.</text>
</comment>
<proteinExistence type="predicted"/>
<evidence type="ECO:0000313" key="1">
    <source>
        <dbReference type="EMBL" id="TGO46661.1"/>
    </source>
</evidence>
<dbReference type="AlphaFoldDB" id="A0A4Z1HE47"/>
<dbReference type="OrthoDB" id="10477247at2759"/>
<evidence type="ECO:0000313" key="2">
    <source>
        <dbReference type="Proteomes" id="UP000297527"/>
    </source>
</evidence>
<name>A0A4Z1HE47_9HELO</name>
<organism evidence="1 2">
    <name type="scientific">Botryotinia convoluta</name>
    <dbReference type="NCBI Taxonomy" id="54673"/>
    <lineage>
        <taxon>Eukaryota</taxon>
        <taxon>Fungi</taxon>
        <taxon>Dikarya</taxon>
        <taxon>Ascomycota</taxon>
        <taxon>Pezizomycotina</taxon>
        <taxon>Leotiomycetes</taxon>
        <taxon>Helotiales</taxon>
        <taxon>Sclerotiniaceae</taxon>
        <taxon>Botryotinia</taxon>
    </lineage>
</organism>